<dbReference type="InterPro" id="IPR015422">
    <property type="entry name" value="PyrdxlP-dep_Trfase_small"/>
</dbReference>
<evidence type="ECO:0000256" key="3">
    <source>
        <dbReference type="ARBA" id="ARBA00022898"/>
    </source>
</evidence>
<reference evidence="7 8" key="1">
    <citation type="journal article" date="2007" name="Proc. Natl. Acad. Sci. U.S.A.">
        <title>The tiny eukaryote Ostreococcus provides genomic insights into the paradox of plankton speciation.</title>
        <authorList>
            <person name="Palenik B."/>
            <person name="Grimwood J."/>
            <person name="Aerts A."/>
            <person name="Rouze P."/>
            <person name="Salamov A."/>
            <person name="Putnam N."/>
            <person name="Dupont C."/>
            <person name="Jorgensen R."/>
            <person name="Derelle E."/>
            <person name="Rombauts S."/>
            <person name="Zhou K."/>
            <person name="Otillar R."/>
            <person name="Merchant S.S."/>
            <person name="Podell S."/>
            <person name="Gaasterland T."/>
            <person name="Napoli C."/>
            <person name="Gendler K."/>
            <person name="Manuell A."/>
            <person name="Tai V."/>
            <person name="Vallon O."/>
            <person name="Piganeau G."/>
            <person name="Jancek S."/>
            <person name="Heijde M."/>
            <person name="Jabbari K."/>
            <person name="Bowler C."/>
            <person name="Lohr M."/>
            <person name="Robbens S."/>
            <person name="Werner G."/>
            <person name="Dubchak I."/>
            <person name="Pazour G.J."/>
            <person name="Ren Q."/>
            <person name="Paulsen I."/>
            <person name="Delwiche C."/>
            <person name="Schmutz J."/>
            <person name="Rokhsar D."/>
            <person name="Van de Peer Y."/>
            <person name="Moreau H."/>
            <person name="Grigoriev I.V."/>
        </authorList>
    </citation>
    <scope>NUCLEOTIDE SEQUENCE [LARGE SCALE GENOMIC DNA]</scope>
    <source>
        <strain evidence="7 8">CCE9901</strain>
    </source>
</reference>
<dbReference type="Pfam" id="PF01212">
    <property type="entry name" value="Beta_elim_lyase"/>
    <property type="match status" value="1"/>
</dbReference>
<keyword evidence="3" id="KW-0663">Pyridoxal phosphate</keyword>
<sequence length="368" mass="39734">MRLSDGVVDARSDTVTKPTARMREAMARAEVGDDVLGDDRTVKALERKMAEMFGFEAAVFTPSGTMANLLAIATWCDERGSEAIIGDKSHVHLYEQGGMSSLMGVHSRTLKNREDGTLALEDIRAAIRTVSDDHFPVTKVVTLENTQNKCGGKVLPVEYVREVGALCAAHGVKLHMDGARIWNALAASIDHVRIDHILQGCDSASICLSKAIGAPVGSVLLGDEAFVRKAKRLRKALGGSMRQVGVLAAAALEAIDEVFPKIAEDHERARAFANALQGATGLECATPESNLVLVRSTIPGITSEMLMRELEMSHGVLVLPTNQDTIRVAFHHQITDAGVERLVSGFRESVLELARDPKLNEIMMSDGM</sequence>
<evidence type="ECO:0000259" key="6">
    <source>
        <dbReference type="Pfam" id="PF01212"/>
    </source>
</evidence>
<dbReference type="PANTHER" id="PTHR48097:SF9">
    <property type="entry name" value="L-THREONINE ALDOLASE"/>
    <property type="match status" value="1"/>
</dbReference>
<dbReference type="GO" id="GO:0006545">
    <property type="term" value="P:glycine biosynthetic process"/>
    <property type="evidence" value="ECO:0007669"/>
    <property type="project" value="TreeGrafter"/>
</dbReference>
<dbReference type="OrthoDB" id="10261951at2759"/>
<dbReference type="PIRSF" id="PIRSF017617">
    <property type="entry name" value="Thr_aldolase"/>
    <property type="match status" value="1"/>
</dbReference>
<dbReference type="Gene3D" id="3.90.1150.10">
    <property type="entry name" value="Aspartate Aminotransferase, domain 1"/>
    <property type="match status" value="1"/>
</dbReference>
<dbReference type="InterPro" id="IPR001597">
    <property type="entry name" value="ArAA_b-elim_lyase/Thr_aldolase"/>
</dbReference>
<dbReference type="Gene3D" id="3.40.640.10">
    <property type="entry name" value="Type I PLP-dependent aspartate aminotransferase-like (Major domain)"/>
    <property type="match status" value="1"/>
</dbReference>
<accession>A4S1J4</accession>
<dbReference type="GO" id="GO:0006567">
    <property type="term" value="P:L-threonine catabolic process"/>
    <property type="evidence" value="ECO:0007669"/>
    <property type="project" value="TreeGrafter"/>
</dbReference>
<evidence type="ECO:0000256" key="2">
    <source>
        <dbReference type="ARBA" id="ARBA00006966"/>
    </source>
</evidence>
<evidence type="ECO:0000256" key="4">
    <source>
        <dbReference type="ARBA" id="ARBA00023239"/>
    </source>
</evidence>
<feature type="modified residue" description="N6-(pyridoxal phosphate)lysine" evidence="5">
    <location>
        <position position="210"/>
    </location>
</feature>
<dbReference type="OMA" id="VQTNIVI"/>
<comment type="similarity">
    <text evidence="2">Belongs to the threonine aldolase family.</text>
</comment>
<comment type="cofactor">
    <cofactor evidence="1">
        <name>pyridoxal 5'-phosphate</name>
        <dbReference type="ChEBI" id="CHEBI:597326"/>
    </cofactor>
</comment>
<evidence type="ECO:0000256" key="5">
    <source>
        <dbReference type="PIRSR" id="PIRSR017617-1"/>
    </source>
</evidence>
<dbReference type="AlphaFoldDB" id="A4S1J4"/>
<dbReference type="Proteomes" id="UP000001568">
    <property type="component" value="Chromosome 8"/>
</dbReference>
<gene>
    <name evidence="7" type="ORF">OSTLU_33121</name>
</gene>
<dbReference type="KEGG" id="olu:OSTLU_33121"/>
<dbReference type="InterPro" id="IPR015424">
    <property type="entry name" value="PyrdxlP-dep_Trfase"/>
</dbReference>
<dbReference type="SUPFAM" id="SSF53383">
    <property type="entry name" value="PLP-dependent transferases"/>
    <property type="match status" value="1"/>
</dbReference>
<dbReference type="GO" id="GO:0008732">
    <property type="term" value="F:L-allo-threonine aldolase activity"/>
    <property type="evidence" value="ECO:0007669"/>
    <property type="project" value="TreeGrafter"/>
</dbReference>
<name>A4S1J4_OSTLU</name>
<proteinExistence type="inferred from homology"/>
<protein>
    <recommendedName>
        <fullName evidence="6">Aromatic amino acid beta-eliminating lyase/threonine aldolase domain-containing protein</fullName>
    </recommendedName>
</protein>
<keyword evidence="4" id="KW-0456">Lyase</keyword>
<dbReference type="GeneID" id="5003216"/>
<dbReference type="Gramene" id="ABO97451">
    <property type="protein sequence ID" value="ABO97451"/>
    <property type="gene ID" value="OSTLU_33121"/>
</dbReference>
<dbReference type="STRING" id="436017.A4S1J4"/>
<dbReference type="PANTHER" id="PTHR48097">
    <property type="entry name" value="L-THREONINE ALDOLASE-RELATED"/>
    <property type="match status" value="1"/>
</dbReference>
<dbReference type="HOGENOM" id="CLU_029381_0_1_1"/>
<dbReference type="InterPro" id="IPR015421">
    <property type="entry name" value="PyrdxlP-dep_Trfase_major"/>
</dbReference>
<feature type="domain" description="Aromatic amino acid beta-eliminating lyase/threonine aldolase" evidence="6">
    <location>
        <begin position="9"/>
        <end position="294"/>
    </location>
</feature>
<organism evidence="7 8">
    <name type="scientific">Ostreococcus lucimarinus (strain CCE9901)</name>
    <dbReference type="NCBI Taxonomy" id="436017"/>
    <lineage>
        <taxon>Eukaryota</taxon>
        <taxon>Viridiplantae</taxon>
        <taxon>Chlorophyta</taxon>
        <taxon>Mamiellophyceae</taxon>
        <taxon>Mamiellales</taxon>
        <taxon>Bathycoccaceae</taxon>
        <taxon>Ostreococcus</taxon>
    </lineage>
</organism>
<evidence type="ECO:0000313" key="7">
    <source>
        <dbReference type="EMBL" id="ABO97451.1"/>
    </source>
</evidence>
<dbReference type="RefSeq" id="XP_001419158.1">
    <property type="nucleotide sequence ID" value="XM_001419121.1"/>
</dbReference>
<keyword evidence="8" id="KW-1185">Reference proteome</keyword>
<dbReference type="FunFam" id="3.40.640.10:FF:000030">
    <property type="entry name" value="Low-specificity L-threonine aldolase"/>
    <property type="match status" value="1"/>
</dbReference>
<dbReference type="eggNOG" id="KOG1368">
    <property type="taxonomic scope" value="Eukaryota"/>
</dbReference>
<evidence type="ECO:0000313" key="8">
    <source>
        <dbReference type="Proteomes" id="UP000001568"/>
    </source>
</evidence>
<dbReference type="InterPro" id="IPR023603">
    <property type="entry name" value="Low_specificity_L-TA-like"/>
</dbReference>
<evidence type="ECO:0000256" key="1">
    <source>
        <dbReference type="ARBA" id="ARBA00001933"/>
    </source>
</evidence>
<dbReference type="NCBIfam" id="NF041359">
    <property type="entry name" value="GntG_guanitoxin"/>
    <property type="match status" value="1"/>
</dbReference>
<dbReference type="GO" id="GO:0005829">
    <property type="term" value="C:cytosol"/>
    <property type="evidence" value="ECO:0007669"/>
    <property type="project" value="TreeGrafter"/>
</dbReference>
<dbReference type="EMBL" id="CP000588">
    <property type="protein sequence ID" value="ABO97451.1"/>
    <property type="molecule type" value="Genomic_DNA"/>
</dbReference>